<organism evidence="1 2">
    <name type="scientific">Alkalibacterium kapii</name>
    <dbReference type="NCBI Taxonomy" id="426704"/>
    <lineage>
        <taxon>Bacteria</taxon>
        <taxon>Bacillati</taxon>
        <taxon>Bacillota</taxon>
        <taxon>Bacilli</taxon>
        <taxon>Lactobacillales</taxon>
        <taxon>Carnobacteriaceae</taxon>
        <taxon>Alkalibacterium</taxon>
    </lineage>
</organism>
<comment type="caution">
    <text evidence="1">The sequence shown here is derived from an EMBL/GenBank/DDBJ whole genome shotgun (WGS) entry which is preliminary data.</text>
</comment>
<name>A0A511ASQ5_9LACT</name>
<dbReference type="Proteomes" id="UP000321662">
    <property type="component" value="Unassembled WGS sequence"/>
</dbReference>
<sequence length="123" mass="14240">MISFIVIPRILQPERTLNVGSQVDDSVYQYTKHIEDKEKIVEYEKWFDGIEFSNDIEEPTGYAEIVVDLVNHKEGTMVHPISIWIDGEDITVINNIGFKSTEFETPEGKLTKTQLDKLRKIIK</sequence>
<dbReference type="OrthoDB" id="2166590at2"/>
<evidence type="ECO:0000313" key="1">
    <source>
        <dbReference type="EMBL" id="GEK91234.1"/>
    </source>
</evidence>
<evidence type="ECO:0000313" key="2">
    <source>
        <dbReference type="Proteomes" id="UP000321662"/>
    </source>
</evidence>
<dbReference type="RefSeq" id="WP_146924066.1">
    <property type="nucleotide sequence ID" value="NZ_BJUY01000007.1"/>
</dbReference>
<keyword evidence="2" id="KW-1185">Reference proteome</keyword>
<protein>
    <submittedName>
        <fullName evidence="1">Uncharacterized protein</fullName>
    </submittedName>
</protein>
<dbReference type="AlphaFoldDB" id="A0A511ASQ5"/>
<reference evidence="1 2" key="1">
    <citation type="submission" date="2019-07" db="EMBL/GenBank/DDBJ databases">
        <title>Whole genome shotgun sequence of Alkalibacterium kapii NBRC 103247.</title>
        <authorList>
            <person name="Hosoyama A."/>
            <person name="Uohara A."/>
            <person name="Ohji S."/>
            <person name="Ichikawa N."/>
        </authorList>
    </citation>
    <scope>NUCLEOTIDE SEQUENCE [LARGE SCALE GENOMIC DNA]</scope>
    <source>
        <strain evidence="1 2">NBRC 103247</strain>
    </source>
</reference>
<accession>A0A511ASQ5</accession>
<proteinExistence type="predicted"/>
<gene>
    <name evidence="1" type="ORF">AKA01nite_08560</name>
</gene>
<dbReference type="EMBL" id="BJUY01000007">
    <property type="protein sequence ID" value="GEK91234.1"/>
    <property type="molecule type" value="Genomic_DNA"/>
</dbReference>